<evidence type="ECO:0000313" key="3">
    <source>
        <dbReference type="Proteomes" id="UP001500784"/>
    </source>
</evidence>
<dbReference type="InterPro" id="IPR018656">
    <property type="entry name" value="DUF2087"/>
</dbReference>
<accession>A0ABN2NW88</accession>
<dbReference type="Pfam" id="PF09860">
    <property type="entry name" value="DUF2087"/>
    <property type="match status" value="1"/>
</dbReference>
<proteinExistence type="predicted"/>
<gene>
    <name evidence="2" type="ORF">GCM10009688_04230</name>
</gene>
<feature type="domain" description="DUF2087" evidence="1">
    <location>
        <begin position="142"/>
        <end position="183"/>
    </location>
</feature>
<keyword evidence="3" id="KW-1185">Reference proteome</keyword>
<comment type="caution">
    <text evidence="2">The sequence shown here is derived from an EMBL/GenBank/DDBJ whole genome shotgun (WGS) entry which is preliminary data.</text>
</comment>
<dbReference type="Proteomes" id="UP001500784">
    <property type="component" value="Unassembled WGS sequence"/>
</dbReference>
<reference evidence="2 3" key="1">
    <citation type="journal article" date="2019" name="Int. J. Syst. Evol. Microbiol.">
        <title>The Global Catalogue of Microorganisms (GCM) 10K type strain sequencing project: providing services to taxonomists for standard genome sequencing and annotation.</title>
        <authorList>
            <consortium name="The Broad Institute Genomics Platform"/>
            <consortium name="The Broad Institute Genome Sequencing Center for Infectious Disease"/>
            <person name="Wu L."/>
            <person name="Ma J."/>
        </authorList>
    </citation>
    <scope>NUCLEOTIDE SEQUENCE [LARGE SCALE GENOMIC DNA]</scope>
    <source>
        <strain evidence="2 3">JCM 13316</strain>
    </source>
</reference>
<name>A0ABN2NW88_9MICC</name>
<organism evidence="2 3">
    <name type="scientific">Arthrobacter gandavensis</name>
    <dbReference type="NCBI Taxonomy" id="169960"/>
    <lineage>
        <taxon>Bacteria</taxon>
        <taxon>Bacillati</taxon>
        <taxon>Actinomycetota</taxon>
        <taxon>Actinomycetes</taxon>
        <taxon>Micrococcales</taxon>
        <taxon>Micrococcaceae</taxon>
        <taxon>Arthrobacter</taxon>
    </lineage>
</organism>
<dbReference type="EMBL" id="BAAALV010000001">
    <property type="protein sequence ID" value="GAA1903370.1"/>
    <property type="molecule type" value="Genomic_DNA"/>
</dbReference>
<evidence type="ECO:0000313" key="2">
    <source>
        <dbReference type="EMBL" id="GAA1903370.1"/>
    </source>
</evidence>
<evidence type="ECO:0000259" key="1">
    <source>
        <dbReference type="Pfam" id="PF09860"/>
    </source>
</evidence>
<sequence length="196" mass="20673">MNTPGTAGSPNWKAVAAALADSRRLQVYGRVIAAAGQGEPLSARELDRAGSKSLAALLKAGLVREGEDGLHPVPEVFSRLLAADRAPRDESPLRHLGPGSSGSLPSKRADRLEVLHYLAGEVFSRHGVLDAGAGDPAASPARLTEAEVTVRLASFTQDPAMFRRAMVDEGIVQRSPDGSSYWLSRPRPAPGMEFAG</sequence>
<protein>
    <recommendedName>
        <fullName evidence="1">DUF2087 domain-containing protein</fullName>
    </recommendedName>
</protein>
<dbReference type="RefSeq" id="WP_152227662.1">
    <property type="nucleotide sequence ID" value="NZ_BAAALV010000001.1"/>
</dbReference>